<dbReference type="AlphaFoldDB" id="A0ABD0QUI3"/>
<proteinExistence type="predicted"/>
<dbReference type="InterPro" id="IPR016187">
    <property type="entry name" value="CTDL_fold"/>
</dbReference>
<protein>
    <recommendedName>
        <fullName evidence="3">C-type lectin domain-containing protein</fullName>
    </recommendedName>
</protein>
<reference evidence="1 2" key="1">
    <citation type="submission" date="2024-05" db="EMBL/GenBank/DDBJ databases">
        <title>Genome sequencing and assembly of Indian major carp, Cirrhinus mrigala (Hamilton, 1822).</title>
        <authorList>
            <person name="Mohindra V."/>
            <person name="Chowdhury L.M."/>
            <person name="Lal K."/>
            <person name="Jena J.K."/>
        </authorList>
    </citation>
    <scope>NUCLEOTIDE SEQUENCE [LARGE SCALE GENOMIC DNA]</scope>
    <source>
        <strain evidence="1">CM1030</strain>
        <tissue evidence="1">Blood</tissue>
    </source>
</reference>
<feature type="non-terminal residue" evidence="1">
    <location>
        <position position="68"/>
    </location>
</feature>
<dbReference type="Proteomes" id="UP001529510">
    <property type="component" value="Unassembled WGS sequence"/>
</dbReference>
<sequence length="68" mass="7824">MYVTFSQHHAFVYVSTPTNWTNAQKYCRERYTDLATIDDQADHDELLRTGGMAKVTDVFVWSDQSSSS</sequence>
<dbReference type="SUPFAM" id="SSF56436">
    <property type="entry name" value="C-type lectin-like"/>
    <property type="match status" value="1"/>
</dbReference>
<evidence type="ECO:0000313" key="1">
    <source>
        <dbReference type="EMBL" id="KAL0189877.1"/>
    </source>
</evidence>
<dbReference type="PANTHER" id="PTHR45784">
    <property type="entry name" value="C-TYPE LECTIN DOMAIN FAMILY 20 MEMBER A-RELATED"/>
    <property type="match status" value="1"/>
</dbReference>
<comment type="caution">
    <text evidence="1">The sequence shown here is derived from an EMBL/GenBank/DDBJ whole genome shotgun (WGS) entry which is preliminary data.</text>
</comment>
<dbReference type="Gene3D" id="3.10.100.10">
    <property type="entry name" value="Mannose-Binding Protein A, subunit A"/>
    <property type="match status" value="1"/>
</dbReference>
<accession>A0ABD0QUI3</accession>
<evidence type="ECO:0000313" key="2">
    <source>
        <dbReference type="Proteomes" id="UP001529510"/>
    </source>
</evidence>
<organism evidence="1 2">
    <name type="scientific">Cirrhinus mrigala</name>
    <name type="common">Mrigala</name>
    <dbReference type="NCBI Taxonomy" id="683832"/>
    <lineage>
        <taxon>Eukaryota</taxon>
        <taxon>Metazoa</taxon>
        <taxon>Chordata</taxon>
        <taxon>Craniata</taxon>
        <taxon>Vertebrata</taxon>
        <taxon>Euteleostomi</taxon>
        <taxon>Actinopterygii</taxon>
        <taxon>Neopterygii</taxon>
        <taxon>Teleostei</taxon>
        <taxon>Ostariophysi</taxon>
        <taxon>Cypriniformes</taxon>
        <taxon>Cyprinidae</taxon>
        <taxon>Labeoninae</taxon>
        <taxon>Labeonini</taxon>
        <taxon>Cirrhinus</taxon>
    </lineage>
</organism>
<name>A0ABD0QUI3_CIRMR</name>
<dbReference type="InterPro" id="IPR016186">
    <property type="entry name" value="C-type_lectin-like/link_sf"/>
</dbReference>
<evidence type="ECO:0008006" key="3">
    <source>
        <dbReference type="Google" id="ProtNLM"/>
    </source>
</evidence>
<keyword evidence="2" id="KW-1185">Reference proteome</keyword>
<dbReference type="EMBL" id="JAMKFB020000007">
    <property type="protein sequence ID" value="KAL0189877.1"/>
    <property type="molecule type" value="Genomic_DNA"/>
</dbReference>
<dbReference type="PANTHER" id="PTHR45784:SF5">
    <property type="entry name" value="C-TYPE LECTIN DOMAIN FAMILY 20 MEMBER A-RELATED"/>
    <property type="match status" value="1"/>
</dbReference>
<gene>
    <name evidence="1" type="ORF">M9458_016976</name>
</gene>